<evidence type="ECO:0000256" key="4">
    <source>
        <dbReference type="ARBA" id="ARBA00022448"/>
    </source>
</evidence>
<dbReference type="STRING" id="530564.Psta_2803"/>
<feature type="transmembrane region" description="Helical" evidence="9">
    <location>
        <begin position="288"/>
        <end position="308"/>
    </location>
</feature>
<feature type="transmembrane region" description="Helical" evidence="9">
    <location>
        <begin position="157"/>
        <end position="174"/>
    </location>
</feature>
<dbReference type="Pfam" id="PF00528">
    <property type="entry name" value="BPD_transp_1"/>
    <property type="match status" value="1"/>
</dbReference>
<evidence type="ECO:0000313" key="12">
    <source>
        <dbReference type="Proteomes" id="UP000001887"/>
    </source>
</evidence>
<dbReference type="KEGG" id="psl:Psta_2803"/>
<dbReference type="GO" id="GO:0035435">
    <property type="term" value="P:phosphate ion transmembrane transport"/>
    <property type="evidence" value="ECO:0007669"/>
    <property type="project" value="InterPro"/>
</dbReference>
<evidence type="ECO:0000256" key="5">
    <source>
        <dbReference type="ARBA" id="ARBA00022475"/>
    </source>
</evidence>
<protein>
    <recommendedName>
        <fullName evidence="3 9">Phosphate transport system permease protein PstA</fullName>
    </recommendedName>
</protein>
<dbReference type="GO" id="GO:0005886">
    <property type="term" value="C:plasma membrane"/>
    <property type="evidence" value="ECO:0007669"/>
    <property type="project" value="UniProtKB-SubCell"/>
</dbReference>
<dbReference type="PANTHER" id="PTHR43470">
    <property type="entry name" value="PHOSPHATE TRANSPORT SYSTEM PERMEASE PROTEIN PSTA-RELATED"/>
    <property type="match status" value="1"/>
</dbReference>
<feature type="domain" description="ABC transmembrane type-1" evidence="10">
    <location>
        <begin position="86"/>
        <end position="305"/>
    </location>
</feature>
<keyword evidence="5 9" id="KW-1003">Cell membrane</keyword>
<evidence type="ECO:0000256" key="3">
    <source>
        <dbReference type="ARBA" id="ARBA00016864"/>
    </source>
</evidence>
<dbReference type="PANTHER" id="PTHR43470:SF5">
    <property type="entry name" value="PHOSPHATE TRANSPORT SYSTEM PERMEASE PROTEIN PSTA"/>
    <property type="match status" value="1"/>
</dbReference>
<keyword evidence="7 9" id="KW-1133">Transmembrane helix</keyword>
<keyword evidence="12" id="KW-1185">Reference proteome</keyword>
<dbReference type="InterPro" id="IPR005672">
    <property type="entry name" value="Phosphate_PstA"/>
</dbReference>
<evidence type="ECO:0000256" key="6">
    <source>
        <dbReference type="ARBA" id="ARBA00022692"/>
    </source>
</evidence>
<feature type="transmembrane region" description="Helical" evidence="9">
    <location>
        <begin position="82"/>
        <end position="111"/>
    </location>
</feature>
<keyword evidence="8 9" id="KW-0472">Membrane</keyword>
<dbReference type="EMBL" id="CP001848">
    <property type="protein sequence ID" value="ADB17469.1"/>
    <property type="molecule type" value="Genomic_DNA"/>
</dbReference>
<dbReference type="HOGENOM" id="CLU_033621_2_1_0"/>
<name>D2R7P3_PIRSD</name>
<gene>
    <name evidence="11" type="ordered locus">Psta_2803</name>
</gene>
<dbReference type="AlphaFoldDB" id="D2R7P3"/>
<dbReference type="InterPro" id="IPR035906">
    <property type="entry name" value="MetI-like_sf"/>
</dbReference>
<feature type="transmembrane region" description="Helical" evidence="9">
    <location>
        <begin position="229"/>
        <end position="246"/>
    </location>
</feature>
<dbReference type="eggNOG" id="COG0581">
    <property type="taxonomic scope" value="Bacteria"/>
</dbReference>
<comment type="subcellular location">
    <subcellularLocation>
        <location evidence="1 9">Cell membrane</location>
        <topology evidence="1 9">Multi-pass membrane protein</topology>
    </subcellularLocation>
</comment>
<evidence type="ECO:0000256" key="2">
    <source>
        <dbReference type="ARBA" id="ARBA00007069"/>
    </source>
</evidence>
<comment type="similarity">
    <text evidence="2 9">Belongs to the binding-protein-dependent transport system permease family. CysTW subfamily.</text>
</comment>
<evidence type="ECO:0000256" key="9">
    <source>
        <dbReference type="RuleBase" id="RU363043"/>
    </source>
</evidence>
<keyword evidence="4" id="KW-0813">Transport</keyword>
<feature type="transmembrane region" description="Helical" evidence="9">
    <location>
        <begin position="258"/>
        <end position="276"/>
    </location>
</feature>
<proteinExistence type="inferred from homology"/>
<dbReference type="NCBIfam" id="TIGR00974">
    <property type="entry name" value="3a0107s02c"/>
    <property type="match status" value="1"/>
</dbReference>
<evidence type="ECO:0000313" key="11">
    <source>
        <dbReference type="EMBL" id="ADB17469.1"/>
    </source>
</evidence>
<dbReference type="InterPro" id="IPR000515">
    <property type="entry name" value="MetI-like"/>
</dbReference>
<organism evidence="11 12">
    <name type="scientific">Pirellula staleyi (strain ATCC 27377 / DSM 6068 / ICPB 4128)</name>
    <name type="common">Pirella staleyi</name>
    <dbReference type="NCBI Taxonomy" id="530564"/>
    <lineage>
        <taxon>Bacteria</taxon>
        <taxon>Pseudomonadati</taxon>
        <taxon>Planctomycetota</taxon>
        <taxon>Planctomycetia</taxon>
        <taxon>Pirellulales</taxon>
        <taxon>Pirellulaceae</taxon>
        <taxon>Pirellula</taxon>
    </lineage>
</organism>
<reference evidence="11 12" key="1">
    <citation type="journal article" date="2009" name="Stand. Genomic Sci.">
        <title>Complete genome sequence of Pirellula staleyi type strain (ATCC 27377).</title>
        <authorList>
            <person name="Clum A."/>
            <person name="Tindall B.J."/>
            <person name="Sikorski J."/>
            <person name="Ivanova N."/>
            <person name="Mavrommatis K."/>
            <person name="Lucas S."/>
            <person name="Glavina del Rio T."/>
            <person name="Nolan M."/>
            <person name="Chen F."/>
            <person name="Tice H."/>
            <person name="Pitluck S."/>
            <person name="Cheng J.F."/>
            <person name="Chertkov O."/>
            <person name="Brettin T."/>
            <person name="Han C."/>
            <person name="Detter J.C."/>
            <person name="Kuske C."/>
            <person name="Bruce D."/>
            <person name="Goodwin L."/>
            <person name="Ovchinikova G."/>
            <person name="Pati A."/>
            <person name="Mikhailova N."/>
            <person name="Chen A."/>
            <person name="Palaniappan K."/>
            <person name="Land M."/>
            <person name="Hauser L."/>
            <person name="Chang Y.J."/>
            <person name="Jeffries C.D."/>
            <person name="Chain P."/>
            <person name="Rohde M."/>
            <person name="Goker M."/>
            <person name="Bristow J."/>
            <person name="Eisen J.A."/>
            <person name="Markowitz V."/>
            <person name="Hugenholtz P."/>
            <person name="Kyrpides N.C."/>
            <person name="Klenk H.P."/>
            <person name="Lapidus A."/>
        </authorList>
    </citation>
    <scope>NUCLEOTIDE SEQUENCE [LARGE SCALE GENOMIC DNA]</scope>
    <source>
        <strain evidence="12">ATCC 27377 / DSM 6068 / ICPB 4128</strain>
    </source>
</reference>
<evidence type="ECO:0000259" key="10">
    <source>
        <dbReference type="PROSITE" id="PS50928"/>
    </source>
</evidence>
<feature type="transmembrane region" description="Helical" evidence="9">
    <location>
        <begin position="206"/>
        <end position="223"/>
    </location>
</feature>
<feature type="transmembrane region" description="Helical" evidence="9">
    <location>
        <begin position="131"/>
        <end position="151"/>
    </location>
</feature>
<sequence length="318" mass="34755">MDTLHSEKKTNVQPPLTFDASRIINFRKQQDNWFVAIGIACTLVGILTLIFLLGDLIHDGYSSLNLDFLRNFPSRKAERAGILSASVGSFAIIVVTLVTAVPLGIAAAVYLEEYAPKNFITTLIEINISNLAGVPSIIYGLMALGILVYQFNLGRCILVGGLTLATLVLPIVIVSTREAIRAIPAAIREAAYAAGATKWQVIRYHLIPYSIGGIATGTIIAMSRALGETAPLITIGALSYVAFIPPSPITSELPFISFKWLFSGFTVMPIQMFNWVSRPTADFHARAAATGLVLIFFTLSMNAIAIYVRYQMRRKIKW</sequence>
<evidence type="ECO:0000256" key="7">
    <source>
        <dbReference type="ARBA" id="ARBA00022989"/>
    </source>
</evidence>
<accession>D2R7P3</accession>
<dbReference type="Proteomes" id="UP000001887">
    <property type="component" value="Chromosome"/>
</dbReference>
<evidence type="ECO:0000256" key="8">
    <source>
        <dbReference type="ARBA" id="ARBA00023136"/>
    </source>
</evidence>
<feature type="transmembrane region" description="Helical" evidence="9">
    <location>
        <begin position="32"/>
        <end position="54"/>
    </location>
</feature>
<dbReference type="GO" id="GO:0005315">
    <property type="term" value="F:phosphate transmembrane transporter activity"/>
    <property type="evidence" value="ECO:0007669"/>
    <property type="project" value="InterPro"/>
</dbReference>
<dbReference type="PROSITE" id="PS50928">
    <property type="entry name" value="ABC_TM1"/>
    <property type="match status" value="1"/>
</dbReference>
<dbReference type="OrthoDB" id="9807065at2"/>
<evidence type="ECO:0000256" key="1">
    <source>
        <dbReference type="ARBA" id="ARBA00004651"/>
    </source>
</evidence>
<keyword evidence="6 9" id="KW-0812">Transmembrane</keyword>
<dbReference type="Gene3D" id="1.10.3720.10">
    <property type="entry name" value="MetI-like"/>
    <property type="match status" value="1"/>
</dbReference>
<dbReference type="CDD" id="cd06261">
    <property type="entry name" value="TM_PBP2"/>
    <property type="match status" value="1"/>
</dbReference>
<dbReference type="SUPFAM" id="SSF161098">
    <property type="entry name" value="MetI-like"/>
    <property type="match status" value="1"/>
</dbReference>